<gene>
    <name evidence="1" type="primary">Contig13576.g14487</name>
    <name evidence="1" type="ORF">STYLEM_260</name>
</gene>
<reference evidence="1 2" key="1">
    <citation type="submission" date="2014-06" db="EMBL/GenBank/DDBJ databases">
        <authorList>
            <person name="Swart Estienne"/>
        </authorList>
    </citation>
    <scope>NUCLEOTIDE SEQUENCE [LARGE SCALE GENOMIC DNA]</scope>
    <source>
        <strain evidence="1 2">130c</strain>
    </source>
</reference>
<name>A0A077ZMZ0_STYLE</name>
<organism evidence="1 2">
    <name type="scientific">Stylonychia lemnae</name>
    <name type="common">Ciliate</name>
    <dbReference type="NCBI Taxonomy" id="5949"/>
    <lineage>
        <taxon>Eukaryota</taxon>
        <taxon>Sar</taxon>
        <taxon>Alveolata</taxon>
        <taxon>Ciliophora</taxon>
        <taxon>Intramacronucleata</taxon>
        <taxon>Spirotrichea</taxon>
        <taxon>Stichotrichia</taxon>
        <taxon>Sporadotrichida</taxon>
        <taxon>Oxytrichidae</taxon>
        <taxon>Stylonychinae</taxon>
        <taxon>Stylonychia</taxon>
    </lineage>
</organism>
<evidence type="ECO:0000313" key="2">
    <source>
        <dbReference type="Proteomes" id="UP000039865"/>
    </source>
</evidence>
<accession>A0A077ZMZ0</accession>
<evidence type="ECO:0000313" key="1">
    <source>
        <dbReference type="EMBL" id="CDW71317.1"/>
    </source>
</evidence>
<dbReference type="AlphaFoldDB" id="A0A077ZMZ0"/>
<protein>
    <submittedName>
        <fullName evidence="1">Uncharacterized protein</fullName>
    </submittedName>
</protein>
<dbReference type="Proteomes" id="UP000039865">
    <property type="component" value="Unassembled WGS sequence"/>
</dbReference>
<dbReference type="EMBL" id="CCKQ01000257">
    <property type="protein sequence ID" value="CDW71317.1"/>
    <property type="molecule type" value="Genomic_DNA"/>
</dbReference>
<sequence>MGCDQSKHKKKLPKKNWQIPEAPMAFDKIQISPQNFQDLSIKSEEDIFAIVKSGDYQKLDYLQKNLDLKNLIRLSGHSDETKKKQPDLQKMTDFKHWNMLHFAIYYQRLTMVRYLVEQQGFPLKYALADPLKPQDVVFGLKIAVLGSSRDILEYLWNQYYTWNLNDFSEIISFIATTNKMELIETIVQSYTLQQIFRYDSGQQIFDIATQWSQFAQKQIYESSQYRFIIESIPQMALHLLFIAFESMDKQEISRLSKAYQNTLTIEIFSMFKEKNPDLLSSKMEKHLNEKHPIFTKLRDLSAQYDEQMKDQNVEIAQRQSLSTYFDRNQLPQFFKTIKSSTQFYHFQDEKITQALRNVVSEYEVYLLSKPQFTVYHDILFNGKYEDDLEELLEQSMKVGINFNHGLEINDIQHTFDDPEAQNLVKFSYDICLKICLHLKNRQALLALLSLEHFWTKEHINSVLSFIIERIESFNNHPHILEEFFCSNVVQKYIQSIKIQERISLLSGKFHIFERYPRIIQSSAFSLSYINLHLNKETFIKTQNFQVLLMILEQTDFFELNELLKSNTKNFERLLRCIYIQNKKTEKYREGMKIVNHLKKLPEWVNIKVSTEPEKSEYFDDSDIENIVDEDQIQIQFQSQSTYQAKHTSVNRLEKLAHYINTADELEMLQLYKENKSIDALFVKTSNQDTVEIYSTRYDESEDIPYSSLNVVQLTVAMDLSDTTLGYFLKDHKVLNYLNQLKGVPGSILILNNNERFEDGASLILRMLISWARISPLNSILEGYPSIWTSHNLLTALQVMIVRQESDFIERLLDMSITHDLLQNSSQLMRDKFIQEIGSLQGSAYEYIYQQFEQSGYLERLTKTHQLDHIFPAIQDDNIEYLNTQITDMRGIGDVLMNEQENFFVDGLLINGQPAIIQQFNIILLCIIYESSMCLQELLTRYPQATREALKGHDTSDDQKINIRGFEFDTLGVALLAFLNKSEILTILLKQEGFIPSHKDFQSLIKAYQSTNNMTAIGLITKSFNMQIVYASMDYETKQKPFTRDLNIIIRPFLTTKLALILEKDLSLPQDEKVLLEILKGMSSDDYRILIYREKEIVQKVIEMYEDHKIQNKTLQNILNKIQALIQRDKLNGNDDE</sequence>
<keyword evidence="2" id="KW-1185">Reference proteome</keyword>
<dbReference type="InParanoid" id="A0A077ZMZ0"/>
<proteinExistence type="predicted"/>